<protein>
    <submittedName>
        <fullName evidence="1">Uncharacterized protein</fullName>
    </submittedName>
</protein>
<sequence>MHLKMKIFTYFIQQKLCQCITSEKKLNNAKESFTTPFSQAAKPVPICELTEIRIKILLKN</sequence>
<dbReference type="EMBL" id="JYDS01000187">
    <property type="protein sequence ID" value="KRZ21999.1"/>
    <property type="molecule type" value="Genomic_DNA"/>
</dbReference>
<evidence type="ECO:0000313" key="1">
    <source>
        <dbReference type="EMBL" id="KRY66856.1"/>
    </source>
</evidence>
<dbReference type="Proteomes" id="UP000054632">
    <property type="component" value="Unassembled WGS sequence"/>
</dbReference>
<dbReference type="Proteomes" id="UP000054805">
    <property type="component" value="Unassembled WGS sequence"/>
</dbReference>
<evidence type="ECO:0000313" key="3">
    <source>
        <dbReference type="Proteomes" id="UP000054632"/>
    </source>
</evidence>
<name>A0A0V1DZS6_TRIPS</name>
<organism evidence="1 3">
    <name type="scientific">Trichinella pseudospiralis</name>
    <name type="common">Parasitic roundworm</name>
    <dbReference type="NCBI Taxonomy" id="6337"/>
    <lineage>
        <taxon>Eukaryota</taxon>
        <taxon>Metazoa</taxon>
        <taxon>Ecdysozoa</taxon>
        <taxon>Nematoda</taxon>
        <taxon>Enoplea</taxon>
        <taxon>Dorylaimia</taxon>
        <taxon>Trichinellida</taxon>
        <taxon>Trichinellidae</taxon>
        <taxon>Trichinella</taxon>
    </lineage>
</organism>
<dbReference type="AlphaFoldDB" id="A0A0V1DZS6"/>
<proteinExistence type="predicted"/>
<dbReference type="EMBL" id="JYDR01000155">
    <property type="protein sequence ID" value="KRY66856.1"/>
    <property type="molecule type" value="Genomic_DNA"/>
</dbReference>
<evidence type="ECO:0000313" key="2">
    <source>
        <dbReference type="EMBL" id="KRZ21999.1"/>
    </source>
</evidence>
<comment type="caution">
    <text evidence="1">The sequence shown here is derived from an EMBL/GenBank/DDBJ whole genome shotgun (WGS) entry which is preliminary data.</text>
</comment>
<reference evidence="3 4" key="1">
    <citation type="submission" date="2015-01" db="EMBL/GenBank/DDBJ databases">
        <title>Evolution of Trichinella species and genotypes.</title>
        <authorList>
            <person name="Korhonen P.K."/>
            <person name="Edoardo P."/>
            <person name="Giuseppe L.R."/>
            <person name="Gasser R.B."/>
        </authorList>
    </citation>
    <scope>NUCLEOTIDE SEQUENCE [LARGE SCALE GENOMIC DNA]</scope>
    <source>
        <strain evidence="1">ISS13</strain>
        <strain evidence="2">ISS588</strain>
    </source>
</reference>
<keyword evidence="4" id="KW-1185">Reference proteome</keyword>
<gene>
    <name evidence="1" type="ORF">T4A_13909</name>
    <name evidence="2" type="ORF">T4B_908</name>
</gene>
<evidence type="ECO:0000313" key="4">
    <source>
        <dbReference type="Proteomes" id="UP000054805"/>
    </source>
</evidence>
<accession>A0A0V1DZS6</accession>